<dbReference type="PANTHER" id="PTHR30055:SF220">
    <property type="entry name" value="TETR-FAMILY REGULATORY PROTEIN"/>
    <property type="match status" value="1"/>
</dbReference>
<organism evidence="6 7">
    <name type="scientific">Saccharothrix hoggarensis</name>
    <dbReference type="NCBI Taxonomy" id="913853"/>
    <lineage>
        <taxon>Bacteria</taxon>
        <taxon>Bacillati</taxon>
        <taxon>Actinomycetota</taxon>
        <taxon>Actinomycetes</taxon>
        <taxon>Pseudonocardiales</taxon>
        <taxon>Pseudonocardiaceae</taxon>
        <taxon>Saccharothrix</taxon>
    </lineage>
</organism>
<keyword evidence="3" id="KW-0804">Transcription</keyword>
<feature type="DNA-binding region" description="H-T-H motif" evidence="4">
    <location>
        <begin position="32"/>
        <end position="51"/>
    </location>
</feature>
<feature type="domain" description="HTH tetR-type" evidence="5">
    <location>
        <begin position="9"/>
        <end position="69"/>
    </location>
</feature>
<dbReference type="Gene3D" id="1.10.357.10">
    <property type="entry name" value="Tetracycline Repressor, domain 2"/>
    <property type="match status" value="1"/>
</dbReference>
<dbReference type="InterPro" id="IPR009057">
    <property type="entry name" value="Homeodomain-like_sf"/>
</dbReference>
<evidence type="ECO:0000313" key="7">
    <source>
        <dbReference type="Proteomes" id="UP001597168"/>
    </source>
</evidence>
<reference evidence="7" key="1">
    <citation type="journal article" date="2019" name="Int. J. Syst. Evol. Microbiol.">
        <title>The Global Catalogue of Microorganisms (GCM) 10K type strain sequencing project: providing services to taxonomists for standard genome sequencing and annotation.</title>
        <authorList>
            <consortium name="The Broad Institute Genomics Platform"/>
            <consortium name="The Broad Institute Genome Sequencing Center for Infectious Disease"/>
            <person name="Wu L."/>
            <person name="Ma J."/>
        </authorList>
    </citation>
    <scope>NUCLEOTIDE SEQUENCE [LARGE SCALE GENOMIC DNA]</scope>
    <source>
        <strain evidence="7">CCUG 60214</strain>
    </source>
</reference>
<dbReference type="RefSeq" id="WP_380724783.1">
    <property type="nucleotide sequence ID" value="NZ_JBHTLK010000103.1"/>
</dbReference>
<evidence type="ECO:0000256" key="4">
    <source>
        <dbReference type="PROSITE-ProRule" id="PRU00335"/>
    </source>
</evidence>
<evidence type="ECO:0000259" key="5">
    <source>
        <dbReference type="PROSITE" id="PS50977"/>
    </source>
</evidence>
<keyword evidence="7" id="KW-1185">Reference proteome</keyword>
<evidence type="ECO:0000256" key="2">
    <source>
        <dbReference type="ARBA" id="ARBA00023125"/>
    </source>
</evidence>
<dbReference type="InterPro" id="IPR025996">
    <property type="entry name" value="MT1864/Rv1816-like_C"/>
</dbReference>
<keyword evidence="1" id="KW-0805">Transcription regulation</keyword>
<dbReference type="Pfam" id="PF13305">
    <property type="entry name" value="TetR_C_33"/>
    <property type="match status" value="1"/>
</dbReference>
<dbReference type="InterPro" id="IPR001647">
    <property type="entry name" value="HTH_TetR"/>
</dbReference>
<dbReference type="PANTHER" id="PTHR30055">
    <property type="entry name" value="HTH-TYPE TRANSCRIPTIONAL REGULATOR RUTR"/>
    <property type="match status" value="1"/>
</dbReference>
<dbReference type="SUPFAM" id="SSF46689">
    <property type="entry name" value="Homeodomain-like"/>
    <property type="match status" value="1"/>
</dbReference>
<evidence type="ECO:0000256" key="1">
    <source>
        <dbReference type="ARBA" id="ARBA00023015"/>
    </source>
</evidence>
<dbReference type="Proteomes" id="UP001597168">
    <property type="component" value="Unassembled WGS sequence"/>
</dbReference>
<sequence length="178" mass="17819">MPRRPYERGELRSAVVTAARALVAAEGVSGLTVREAAASAGVSHAAARRHFADDAELVAAVAVLGFDELGAAVSAAGDRLHGVAQAYVGFAVANPALYRLMFDSGTSELAAAGQRVLAPAVAAARGSGEPAGHDATVLVACVLHGLCSLLLAGQLPAARSADLARTVTALVESALAAR</sequence>
<dbReference type="InterPro" id="IPR050109">
    <property type="entry name" value="HTH-type_TetR-like_transc_reg"/>
</dbReference>
<dbReference type="Pfam" id="PF00440">
    <property type="entry name" value="TetR_N"/>
    <property type="match status" value="1"/>
</dbReference>
<accession>A0ABW3QXE5</accession>
<name>A0ABW3QXE5_9PSEU</name>
<dbReference type="InterPro" id="IPR036271">
    <property type="entry name" value="Tet_transcr_reg_TetR-rel_C_sf"/>
</dbReference>
<keyword evidence="2 4" id="KW-0238">DNA-binding</keyword>
<dbReference type="PROSITE" id="PS50977">
    <property type="entry name" value="HTH_TETR_2"/>
    <property type="match status" value="1"/>
</dbReference>
<proteinExistence type="predicted"/>
<gene>
    <name evidence="6" type="ORF">ACFQ3T_19745</name>
</gene>
<protein>
    <submittedName>
        <fullName evidence="6">TetR/AcrR family transcriptional regulator</fullName>
    </submittedName>
</protein>
<comment type="caution">
    <text evidence="6">The sequence shown here is derived from an EMBL/GenBank/DDBJ whole genome shotgun (WGS) entry which is preliminary data.</text>
</comment>
<evidence type="ECO:0000313" key="6">
    <source>
        <dbReference type="EMBL" id="MFD1149374.1"/>
    </source>
</evidence>
<evidence type="ECO:0000256" key="3">
    <source>
        <dbReference type="ARBA" id="ARBA00023163"/>
    </source>
</evidence>
<dbReference type="EMBL" id="JBHTLK010000103">
    <property type="protein sequence ID" value="MFD1149374.1"/>
    <property type="molecule type" value="Genomic_DNA"/>
</dbReference>
<dbReference type="SUPFAM" id="SSF48498">
    <property type="entry name" value="Tetracyclin repressor-like, C-terminal domain"/>
    <property type="match status" value="1"/>
</dbReference>